<keyword evidence="2" id="KW-0808">Transferase</keyword>
<dbReference type="PANTHER" id="PTHR12526:SF630">
    <property type="entry name" value="GLYCOSYLTRANSFERASE"/>
    <property type="match status" value="1"/>
</dbReference>
<dbReference type="AlphaFoldDB" id="A0A0K1NLC8"/>
<reference evidence="3 5" key="2">
    <citation type="submission" date="2021-03" db="EMBL/GenBank/DDBJ databases">
        <title>Human Oral Microbial Genomes.</title>
        <authorList>
            <person name="Johnston C.D."/>
            <person name="Chen T."/>
            <person name="Dewhirst F.E."/>
        </authorList>
    </citation>
    <scope>NUCLEOTIDE SEQUENCE [LARGE SCALE GENOMIC DNA]</scope>
    <source>
        <strain evidence="3 5">W1435</strain>
    </source>
</reference>
<dbReference type="STRING" id="1236517.ADJ77_06780"/>
<name>A0A0K1NLC8_9BACT</name>
<keyword evidence="5" id="KW-1185">Reference proteome</keyword>
<dbReference type="OrthoDB" id="9811239at2"/>
<gene>
    <name evidence="2" type="ORF">ADJ77_06780</name>
    <name evidence="3" type="ORF">J5A51_06485</name>
</gene>
<accession>A0A0K1NLC8</accession>
<proteinExistence type="predicted"/>
<dbReference type="Proteomes" id="UP000682005">
    <property type="component" value="Chromosome 1"/>
</dbReference>
<protein>
    <submittedName>
        <fullName evidence="2">Glycosyl transferase</fullName>
    </submittedName>
    <submittedName>
        <fullName evidence="3">Glycosyltransferase</fullName>
    </submittedName>
</protein>
<dbReference type="CDD" id="cd03811">
    <property type="entry name" value="GT4_GT28_WabH-like"/>
    <property type="match status" value="1"/>
</dbReference>
<feature type="domain" description="Glycosyl transferase family 1" evidence="1">
    <location>
        <begin position="210"/>
        <end position="363"/>
    </location>
</feature>
<dbReference type="EMBL" id="CP072370">
    <property type="protein sequence ID" value="QUB87125.1"/>
    <property type="molecule type" value="Genomic_DNA"/>
</dbReference>
<dbReference type="KEGG" id="pfus:ADJ77_06780"/>
<evidence type="ECO:0000313" key="2">
    <source>
        <dbReference type="EMBL" id="AKU69486.1"/>
    </source>
</evidence>
<evidence type="ECO:0000313" key="5">
    <source>
        <dbReference type="Proteomes" id="UP000682005"/>
    </source>
</evidence>
<evidence type="ECO:0000313" key="3">
    <source>
        <dbReference type="EMBL" id="QUB87125.1"/>
    </source>
</evidence>
<dbReference type="PANTHER" id="PTHR12526">
    <property type="entry name" value="GLYCOSYLTRANSFERASE"/>
    <property type="match status" value="1"/>
</dbReference>
<dbReference type="RefSeq" id="WP_025079143.1">
    <property type="nucleotide sequence ID" value="NZ_BAKO01000046.1"/>
</dbReference>
<dbReference type="Gene3D" id="3.40.50.2000">
    <property type="entry name" value="Glycogen Phosphorylase B"/>
    <property type="match status" value="2"/>
</dbReference>
<dbReference type="EMBL" id="CP012074">
    <property type="protein sequence ID" value="AKU69486.1"/>
    <property type="molecule type" value="Genomic_DNA"/>
</dbReference>
<dbReference type="GO" id="GO:0016757">
    <property type="term" value="F:glycosyltransferase activity"/>
    <property type="evidence" value="ECO:0007669"/>
    <property type="project" value="InterPro"/>
</dbReference>
<evidence type="ECO:0000259" key="1">
    <source>
        <dbReference type="Pfam" id="PF00534"/>
    </source>
</evidence>
<dbReference type="Pfam" id="PF00534">
    <property type="entry name" value="Glycos_transf_1"/>
    <property type="match status" value="1"/>
</dbReference>
<dbReference type="InterPro" id="IPR001296">
    <property type="entry name" value="Glyco_trans_1"/>
</dbReference>
<reference evidence="2 4" key="1">
    <citation type="submission" date="2015-07" db="EMBL/GenBank/DDBJ databases">
        <authorList>
            <person name="Noorani M."/>
        </authorList>
    </citation>
    <scope>NUCLEOTIDE SEQUENCE [LARGE SCALE GENOMIC DNA]</scope>
    <source>
        <strain evidence="2 4">W1435</strain>
    </source>
</reference>
<organism evidence="2 4">
    <name type="scientific">Prevotella fusca JCM 17724</name>
    <dbReference type="NCBI Taxonomy" id="1236517"/>
    <lineage>
        <taxon>Bacteria</taxon>
        <taxon>Pseudomonadati</taxon>
        <taxon>Bacteroidota</taxon>
        <taxon>Bacteroidia</taxon>
        <taxon>Bacteroidales</taxon>
        <taxon>Prevotellaceae</taxon>
        <taxon>Prevotella</taxon>
    </lineage>
</organism>
<evidence type="ECO:0000313" key="4">
    <source>
        <dbReference type="Proteomes" id="UP000060345"/>
    </source>
</evidence>
<dbReference type="Proteomes" id="UP000060345">
    <property type="component" value="Chromosome 1"/>
</dbReference>
<dbReference type="eggNOG" id="COG0438">
    <property type="taxonomic scope" value="Bacteria"/>
</dbReference>
<dbReference type="SUPFAM" id="SSF53756">
    <property type="entry name" value="UDP-Glycosyltransferase/glycogen phosphorylase"/>
    <property type="match status" value="1"/>
</dbReference>
<sequence length="387" mass="44526">MKKRNIAFLFGFFLDGGTETVLIEYLRNLSKTGKYNLTLVICYDMGDLEVFRSRIPEDVKVVHLVKNRLLLQRFLQKIKHPYKLLDELFLNPFRRLMIQRKLLKIGRENDVVIDFVNYFGSYMKPLECRKLIFYHCSLRANEKVMPRVVRHLQKRSCNYDHLITISQDMFEEAKVYFPNEKDRLCLIYNSINTEALDAAANAPVTDGRIEKPFILSVGRLEEGQKDVTTLIKAYALLRKKYGHTEELYVIGKGESLGQLQQTARDCGVEKHVVFLGFMANPLPWTNRCSLFVQSSHFEGLPTTMLEALLLDKMVVASDCPTGPKEILNHGKAGVLVPMRDAEALAKAMHEALTDKELQARIAKGRSEHSRQFTFEVTGEQFMKLLDK</sequence>